<dbReference type="GO" id="GO:0016020">
    <property type="term" value="C:membrane"/>
    <property type="evidence" value="ECO:0007669"/>
    <property type="project" value="InterPro"/>
</dbReference>
<proteinExistence type="predicted"/>
<dbReference type="AlphaFoldDB" id="A0A7X9HGQ2"/>
<reference evidence="3 4" key="1">
    <citation type="journal article" date="2020" name="Biotechnol. Biofuels">
        <title>New insights from the biogas microbiome by comprehensive genome-resolved metagenomics of nearly 1600 species originating from multiple anaerobic digesters.</title>
        <authorList>
            <person name="Campanaro S."/>
            <person name="Treu L."/>
            <person name="Rodriguez-R L.M."/>
            <person name="Kovalovszki A."/>
            <person name="Ziels R.M."/>
            <person name="Maus I."/>
            <person name="Zhu X."/>
            <person name="Kougias P.G."/>
            <person name="Basile A."/>
            <person name="Luo G."/>
            <person name="Schluter A."/>
            <person name="Konstantinidis K.T."/>
            <person name="Angelidaki I."/>
        </authorList>
    </citation>
    <scope>NUCLEOTIDE SEQUENCE [LARGE SCALE GENOMIC DNA]</scope>
    <source>
        <strain evidence="3">AS27yjCOA_165</strain>
    </source>
</reference>
<dbReference type="GO" id="GO:0007156">
    <property type="term" value="P:homophilic cell adhesion via plasma membrane adhesion molecules"/>
    <property type="evidence" value="ECO:0007669"/>
    <property type="project" value="InterPro"/>
</dbReference>
<name>A0A7X9HGQ2_UNCKA</name>
<keyword evidence="1" id="KW-0812">Transmembrane</keyword>
<evidence type="ECO:0000259" key="2">
    <source>
        <dbReference type="PROSITE" id="PS50268"/>
    </source>
</evidence>
<comment type="caution">
    <text evidence="3">The sequence shown here is derived from an EMBL/GenBank/DDBJ whole genome shotgun (WGS) entry which is preliminary data.</text>
</comment>
<dbReference type="EMBL" id="JAAZNL010000031">
    <property type="protein sequence ID" value="NMB70129.1"/>
    <property type="molecule type" value="Genomic_DNA"/>
</dbReference>
<sequence length="331" mass="35399">MLKNKKGILIFLSFGVAVIFSASYVFAQSLLIRLEEPQNPNHNIPLHINFVVLDLENRPVTVKCFKQGPSDGGYTQFGTDQITIPGGNTGYCEASSSILNTTGTYKFYATAQAGVENSTSEVVTVENDAVGPGKPHDFDVDYKSCTDEISFKTDDDGGETTNVKVYRSKDKSFTINGSSLVKTITVGSDTEVSKDIDRPDCSDKYYYAIMAFDNAGNHSDAVGQKITKTETVTVKVTETKTSVFEKLLGAIETGGGNIQPPVSETAEGGEVAGTTEETVGTEQGVVEGASTTASASILDGISPSGWILITAVLAAGFIIWVINRKNRNKQI</sequence>
<dbReference type="GO" id="GO:0005509">
    <property type="term" value="F:calcium ion binding"/>
    <property type="evidence" value="ECO:0007669"/>
    <property type="project" value="InterPro"/>
</dbReference>
<dbReference type="InterPro" id="IPR013783">
    <property type="entry name" value="Ig-like_fold"/>
</dbReference>
<feature type="domain" description="Cadherin" evidence="2">
    <location>
        <begin position="139"/>
        <end position="263"/>
    </location>
</feature>
<feature type="transmembrane region" description="Helical" evidence="1">
    <location>
        <begin position="304"/>
        <end position="322"/>
    </location>
</feature>
<keyword evidence="1" id="KW-0472">Membrane</keyword>
<dbReference type="Proteomes" id="UP000526033">
    <property type="component" value="Unassembled WGS sequence"/>
</dbReference>
<keyword evidence="1" id="KW-1133">Transmembrane helix</keyword>
<organism evidence="3 4">
    <name type="scientific">candidate division WWE3 bacterium</name>
    <dbReference type="NCBI Taxonomy" id="2053526"/>
    <lineage>
        <taxon>Bacteria</taxon>
        <taxon>Katanobacteria</taxon>
    </lineage>
</organism>
<dbReference type="Gene3D" id="2.60.40.10">
    <property type="entry name" value="Immunoglobulins"/>
    <property type="match status" value="1"/>
</dbReference>
<gene>
    <name evidence="3" type="ORF">GYA27_02920</name>
</gene>
<evidence type="ECO:0000256" key="1">
    <source>
        <dbReference type="SAM" id="Phobius"/>
    </source>
</evidence>
<dbReference type="PROSITE" id="PS50268">
    <property type="entry name" value="CADHERIN_2"/>
    <property type="match status" value="1"/>
</dbReference>
<protein>
    <recommendedName>
        <fullName evidence="2">Cadherin domain-containing protein</fullName>
    </recommendedName>
</protein>
<evidence type="ECO:0000313" key="4">
    <source>
        <dbReference type="Proteomes" id="UP000526033"/>
    </source>
</evidence>
<dbReference type="InterPro" id="IPR002126">
    <property type="entry name" value="Cadherin-like_dom"/>
</dbReference>
<evidence type="ECO:0000313" key="3">
    <source>
        <dbReference type="EMBL" id="NMB70129.1"/>
    </source>
</evidence>
<accession>A0A7X9HGQ2</accession>